<dbReference type="GeneID" id="36837166"/>
<dbReference type="Proteomes" id="UP000248410">
    <property type="component" value="Chromosome"/>
</dbReference>
<gene>
    <name evidence="2" type="ORF">DFR86_04315</name>
</gene>
<sequence>MKYFTFGDKDEFRNLPEVVYLEVEHNNCWTYLTYKTNLKIRLINQDFDFNIPFFTSYILGKSNYSSDIKEFIKKIKHNESVNDILKLYTEDNIFSINLSLLKKGSISNIIRNNNGIIMNHEIVDGIETWYILVDEKNIPSLRDDIENNDSSVLLKFKILEKEKILNNILNSLTPSEALSLYLALDNGFLDFPHKVSTRDLAKIMGVSSATFVTHLRRAIKKIVLKNYYEFISHKE</sequence>
<dbReference type="PANTHER" id="PTHR34236">
    <property type="entry name" value="DIMETHYL SULFOXIDE REDUCTASE TRANSCRIPTIONAL ACTIVATOR"/>
    <property type="match status" value="1"/>
</dbReference>
<dbReference type="Pfam" id="PF04967">
    <property type="entry name" value="HTH_10"/>
    <property type="match status" value="1"/>
</dbReference>
<dbReference type="KEGG" id="asul:DFR86_04315"/>
<feature type="domain" description="HTH bat-type" evidence="1">
    <location>
        <begin position="172"/>
        <end position="223"/>
    </location>
</feature>
<organism evidence="2 3">
    <name type="scientific">Acidianus sulfidivorans JP7</name>
    <dbReference type="NCBI Taxonomy" id="619593"/>
    <lineage>
        <taxon>Archaea</taxon>
        <taxon>Thermoproteota</taxon>
        <taxon>Thermoprotei</taxon>
        <taxon>Sulfolobales</taxon>
        <taxon>Sulfolobaceae</taxon>
        <taxon>Acidianus</taxon>
    </lineage>
</organism>
<evidence type="ECO:0000313" key="3">
    <source>
        <dbReference type="Proteomes" id="UP000248410"/>
    </source>
</evidence>
<dbReference type="RefSeq" id="WP_110379747.1">
    <property type="nucleotide sequence ID" value="NZ_CP029288.2"/>
</dbReference>
<evidence type="ECO:0000259" key="1">
    <source>
        <dbReference type="Pfam" id="PF04967"/>
    </source>
</evidence>
<protein>
    <recommendedName>
        <fullName evidence="1">HTH bat-type domain-containing protein</fullName>
    </recommendedName>
</protein>
<dbReference type="PANTHER" id="PTHR34236:SF1">
    <property type="entry name" value="DIMETHYL SULFOXIDE REDUCTASE TRANSCRIPTIONAL ACTIVATOR"/>
    <property type="match status" value="1"/>
</dbReference>
<keyword evidence="3" id="KW-1185">Reference proteome</keyword>
<name>A0A2U9ILG7_9CREN</name>
<dbReference type="InterPro" id="IPR007050">
    <property type="entry name" value="HTH_bacterioopsin"/>
</dbReference>
<accession>A0A2U9ILG7</accession>
<reference evidence="2 3" key="1">
    <citation type="submission" date="2018-05" db="EMBL/GenBank/DDBJ databases">
        <title>Complete Genome Sequences of Extremely Thermoacidophilic, Metal-Mobilizing Type-Strain Members of the Archaeal Family Sulfolobaceae: Acidianus brierleyi DSM-1651T, Acidianus sulfidivorans DSM-18786T, Metallosphaera hakonensis DSM-7519T, and Metallosphaera prunae DSM-10039T.</title>
        <authorList>
            <person name="Counts J.A."/>
            <person name="Kelly R.M."/>
        </authorList>
    </citation>
    <scope>NUCLEOTIDE SEQUENCE [LARGE SCALE GENOMIC DNA]</scope>
    <source>
        <strain evidence="2 3">JP7</strain>
    </source>
</reference>
<dbReference type="AlphaFoldDB" id="A0A2U9ILG7"/>
<evidence type="ECO:0000313" key="2">
    <source>
        <dbReference type="EMBL" id="AWR96857.1"/>
    </source>
</evidence>
<dbReference type="EMBL" id="CP029288">
    <property type="protein sequence ID" value="AWR96857.1"/>
    <property type="molecule type" value="Genomic_DNA"/>
</dbReference>
<dbReference type="OrthoDB" id="194721at2157"/>
<proteinExistence type="predicted"/>